<keyword evidence="10" id="KW-0866">Nonsense-mediated mRNA decay</keyword>
<evidence type="ECO:0000313" key="16">
    <source>
        <dbReference type="Proteomes" id="UP001172684"/>
    </source>
</evidence>
<evidence type="ECO:0000256" key="2">
    <source>
        <dbReference type="ARBA" id="ARBA00004496"/>
    </source>
</evidence>
<feature type="compositionally biased region" description="Basic and acidic residues" evidence="13">
    <location>
        <begin position="152"/>
        <end position="171"/>
    </location>
</feature>
<feature type="region of interest" description="Disordered" evidence="13">
    <location>
        <begin position="443"/>
        <end position="469"/>
    </location>
</feature>
<dbReference type="InterPro" id="IPR044796">
    <property type="entry name" value="MLN51_plant"/>
</dbReference>
<organism evidence="15 16">
    <name type="scientific">Coniosporium apollinis</name>
    <dbReference type="NCBI Taxonomy" id="61459"/>
    <lineage>
        <taxon>Eukaryota</taxon>
        <taxon>Fungi</taxon>
        <taxon>Dikarya</taxon>
        <taxon>Ascomycota</taxon>
        <taxon>Pezizomycotina</taxon>
        <taxon>Dothideomycetes</taxon>
        <taxon>Dothideomycetes incertae sedis</taxon>
        <taxon>Coniosporium</taxon>
    </lineage>
</organism>
<evidence type="ECO:0000256" key="6">
    <source>
        <dbReference type="ARBA" id="ARBA00022664"/>
    </source>
</evidence>
<dbReference type="SMART" id="SM01044">
    <property type="entry name" value="Btz"/>
    <property type="match status" value="1"/>
</dbReference>
<keyword evidence="5" id="KW-0963">Cytoplasm</keyword>
<dbReference type="Proteomes" id="UP001172684">
    <property type="component" value="Unassembled WGS sequence"/>
</dbReference>
<evidence type="ECO:0000256" key="8">
    <source>
        <dbReference type="ARBA" id="ARBA00022845"/>
    </source>
</evidence>
<evidence type="ECO:0000256" key="12">
    <source>
        <dbReference type="ARBA" id="ARBA00023242"/>
    </source>
</evidence>
<keyword evidence="12" id="KW-0539">Nucleus</keyword>
<comment type="subcellular location">
    <subcellularLocation>
        <location evidence="2">Cytoplasm</location>
    </subcellularLocation>
    <subcellularLocation>
        <location evidence="1">Nucleus</location>
    </subcellularLocation>
</comment>
<feature type="compositionally biased region" description="Polar residues" evidence="13">
    <location>
        <begin position="444"/>
        <end position="461"/>
    </location>
</feature>
<feature type="compositionally biased region" description="Polar residues" evidence="13">
    <location>
        <begin position="142"/>
        <end position="151"/>
    </location>
</feature>
<proteinExistence type="inferred from homology"/>
<feature type="compositionally biased region" description="Basic residues" evidence="13">
    <location>
        <begin position="1"/>
        <end position="14"/>
    </location>
</feature>
<feature type="compositionally biased region" description="Basic and acidic residues" evidence="13">
    <location>
        <begin position="92"/>
        <end position="103"/>
    </location>
</feature>
<feature type="region of interest" description="Disordered" evidence="13">
    <location>
        <begin position="1"/>
        <end position="103"/>
    </location>
</feature>
<evidence type="ECO:0000256" key="4">
    <source>
        <dbReference type="ARBA" id="ARBA00022448"/>
    </source>
</evidence>
<feature type="region of interest" description="Disordered" evidence="13">
    <location>
        <begin position="414"/>
        <end position="433"/>
    </location>
</feature>
<gene>
    <name evidence="15" type="ORF">H2201_008013</name>
</gene>
<feature type="compositionally biased region" description="Acidic residues" evidence="13">
    <location>
        <begin position="42"/>
        <end position="54"/>
    </location>
</feature>
<feature type="compositionally biased region" description="Pro residues" evidence="13">
    <location>
        <begin position="262"/>
        <end position="280"/>
    </location>
</feature>
<feature type="region of interest" description="Disordered" evidence="13">
    <location>
        <begin position="633"/>
        <end position="659"/>
    </location>
</feature>
<feature type="compositionally biased region" description="Pro residues" evidence="13">
    <location>
        <begin position="633"/>
        <end position="646"/>
    </location>
</feature>
<reference evidence="15" key="1">
    <citation type="submission" date="2022-10" db="EMBL/GenBank/DDBJ databases">
        <title>Culturing micro-colonial fungi from biological soil crusts in the Mojave desert and describing Neophaeococcomyces mojavensis, and introducing the new genera and species Taxawa tesnikishii.</title>
        <authorList>
            <person name="Kurbessoian T."/>
            <person name="Stajich J.E."/>
        </authorList>
    </citation>
    <scope>NUCLEOTIDE SEQUENCE</scope>
    <source>
        <strain evidence="15">TK_1</strain>
    </source>
</reference>
<keyword evidence="16" id="KW-1185">Reference proteome</keyword>
<dbReference type="EMBL" id="JAPDRL010000094">
    <property type="protein sequence ID" value="KAJ9657904.1"/>
    <property type="molecule type" value="Genomic_DNA"/>
</dbReference>
<evidence type="ECO:0000256" key="13">
    <source>
        <dbReference type="SAM" id="MobiDB-lite"/>
    </source>
</evidence>
<evidence type="ECO:0000256" key="9">
    <source>
        <dbReference type="ARBA" id="ARBA00022884"/>
    </source>
</evidence>
<feature type="compositionally biased region" description="Basic and acidic residues" evidence="13">
    <location>
        <begin position="233"/>
        <end position="246"/>
    </location>
</feature>
<accession>A0ABQ9NHB9</accession>
<keyword evidence="4" id="KW-0813">Transport</keyword>
<evidence type="ECO:0000256" key="5">
    <source>
        <dbReference type="ARBA" id="ARBA00022490"/>
    </source>
</evidence>
<dbReference type="InterPro" id="IPR018545">
    <property type="entry name" value="Btz_dom"/>
</dbReference>
<evidence type="ECO:0000313" key="15">
    <source>
        <dbReference type="EMBL" id="KAJ9657904.1"/>
    </source>
</evidence>
<evidence type="ECO:0000256" key="1">
    <source>
        <dbReference type="ARBA" id="ARBA00004123"/>
    </source>
</evidence>
<comment type="caution">
    <text evidence="15">The sequence shown here is derived from an EMBL/GenBank/DDBJ whole genome shotgun (WGS) entry which is preliminary data.</text>
</comment>
<evidence type="ECO:0000256" key="11">
    <source>
        <dbReference type="ARBA" id="ARBA00023187"/>
    </source>
</evidence>
<feature type="compositionally biased region" description="Low complexity" evidence="13">
    <location>
        <begin position="647"/>
        <end position="659"/>
    </location>
</feature>
<keyword evidence="6" id="KW-0507">mRNA processing</keyword>
<feature type="domain" description="Btz" evidence="14">
    <location>
        <begin position="133"/>
        <end position="258"/>
    </location>
</feature>
<feature type="compositionally biased region" description="Polar residues" evidence="13">
    <location>
        <begin position="216"/>
        <end position="227"/>
    </location>
</feature>
<evidence type="ECO:0000256" key="7">
    <source>
        <dbReference type="ARBA" id="ARBA00022816"/>
    </source>
</evidence>
<keyword evidence="7" id="KW-0509">mRNA transport</keyword>
<keyword evidence="9" id="KW-0694">RNA-binding</keyword>
<comment type="similarity">
    <text evidence="3">Belongs to the CASC3 family.</text>
</comment>
<evidence type="ECO:0000256" key="10">
    <source>
        <dbReference type="ARBA" id="ARBA00023161"/>
    </source>
</evidence>
<feature type="compositionally biased region" description="Polar residues" evidence="13">
    <location>
        <begin position="27"/>
        <end position="36"/>
    </location>
</feature>
<keyword evidence="8" id="KW-0810">Translation regulation</keyword>
<dbReference type="PANTHER" id="PTHR46837:SF5">
    <property type="entry name" value="PROTEIN MLN51 HOMOLOG"/>
    <property type="match status" value="1"/>
</dbReference>
<keyword evidence="11" id="KW-0508">mRNA splicing</keyword>
<evidence type="ECO:0000256" key="3">
    <source>
        <dbReference type="ARBA" id="ARBA00009548"/>
    </source>
</evidence>
<evidence type="ECO:0000259" key="14">
    <source>
        <dbReference type="SMART" id="SM01044"/>
    </source>
</evidence>
<name>A0ABQ9NHB9_9PEZI</name>
<protein>
    <recommendedName>
        <fullName evidence="14">Btz domain-containing protein</fullName>
    </recommendedName>
</protein>
<dbReference type="Pfam" id="PF09405">
    <property type="entry name" value="Btz"/>
    <property type="match status" value="1"/>
</dbReference>
<dbReference type="PANTHER" id="PTHR46837">
    <property type="entry name" value="PROTEIN MLN51 HOMOLOG"/>
    <property type="match status" value="1"/>
</dbReference>
<feature type="region of interest" description="Disordered" evidence="13">
    <location>
        <begin position="140"/>
        <end position="287"/>
    </location>
</feature>
<sequence length="737" mass="79289">MAAPRRRNLFRRRRRAEDEGEDDGSVATEQIDSQSEASIPSDIDESADADDSDLSETASAATGRTKSKSNGLRKVPSRQQEATTTEVPPRTPRTESEFTKMTDTEAMMNGLKISKENTQEEAVDFEDMGATPVQAVEPQAALAQTTGNRQETPAERRKREHDEYKKKRDSDPAFIPNRGAFFMHDHRSAAPGQNGFRPFGRGRGRGGPAVGGPFSPANTRVQASEATSAPWAHDLHETLNEVDKKPTPPKVEPAPATVPASEPQPPKVTAPAPRSAPAPAPNRSFSTSRHIGNIQIRVFLPGMKAPIMFSGVPVKQHTRLPNHRPPLRRDKPVRISLPEQPPRYIFPATERSFIFIPRALRPNQQGFGRGRLNPRLGSYGGFSSRRTSVYGGSIHSPSIAMSRRSSLAREITKDGMASPAGSVMSRPPGAPIDAGRPVVRMPPGSQQHTAAGTPIQITPGSGTPVGPQAYPLPQKPAFRENWQTPLPMHQPRPQKTVSVAGIESPASLTFHAPQQQEQQPFAQQLPAHMNGSALVADPAPTFYPHAQQLAYPAQPSGGTPLSNIPERAIHAPAFQPYGQQAFQPPQPYPQAAYFYPAPASTGGTQYATVYAPVFVPGAAPHQPTYQFVPATMPPQMPAPQHAPAPQIPAQQPASQPQTGASTLVAHEQNGMVYYYDASQVSVPVPVQGMPMFAPGVEAMYTMPGMGGMMTPSPDAAYFVPQGAGGPSAGGQVFYPAR</sequence>